<evidence type="ECO:0000313" key="1">
    <source>
        <dbReference type="EMBL" id="QIP16806.1"/>
    </source>
</evidence>
<protein>
    <submittedName>
        <fullName evidence="1">Uncharacterized protein</fullName>
    </submittedName>
</protein>
<keyword evidence="2" id="KW-1185">Reference proteome</keyword>
<name>A0A6G9AWT3_9BACT</name>
<dbReference type="RefSeq" id="WP_167217042.1">
    <property type="nucleotide sequence ID" value="NZ_CP050063.1"/>
</dbReference>
<organism evidence="1 2">
    <name type="scientific">Spirosoma aureum</name>
    <dbReference type="NCBI Taxonomy" id="2692134"/>
    <lineage>
        <taxon>Bacteria</taxon>
        <taxon>Pseudomonadati</taxon>
        <taxon>Bacteroidota</taxon>
        <taxon>Cytophagia</taxon>
        <taxon>Cytophagales</taxon>
        <taxon>Cytophagaceae</taxon>
        <taxon>Spirosoma</taxon>
    </lineage>
</organism>
<dbReference type="Proteomes" id="UP000501802">
    <property type="component" value="Chromosome"/>
</dbReference>
<dbReference type="AlphaFoldDB" id="A0A6G9AWT3"/>
<dbReference type="EMBL" id="CP050063">
    <property type="protein sequence ID" value="QIP16806.1"/>
    <property type="molecule type" value="Genomic_DNA"/>
</dbReference>
<dbReference type="KEGG" id="spib:G8759_31275"/>
<proteinExistence type="predicted"/>
<accession>A0A6G9AWT3</accession>
<reference evidence="1 2" key="1">
    <citation type="submission" date="2020-03" db="EMBL/GenBank/DDBJ databases">
        <authorList>
            <person name="Kim M.K."/>
        </authorList>
    </citation>
    <scope>NUCLEOTIDE SEQUENCE [LARGE SCALE GENOMIC DNA]</scope>
    <source>
        <strain evidence="1 2">BT328</strain>
    </source>
</reference>
<evidence type="ECO:0000313" key="2">
    <source>
        <dbReference type="Proteomes" id="UP000501802"/>
    </source>
</evidence>
<sequence length="141" mass="15409">MDEKDKKIEDLEGALADKAGQLTAALSAKTDLEKDLVASKAFNLELKTQVDAQAKTILANDKELSDAADIVVDLKKKLAEKPVAEEKPAFPVLKLGKDKFELLEPAFNYRGVIVDQAALEADSDLLKELIVEGVSFLRKVK</sequence>
<gene>
    <name evidence="1" type="ORF">G8759_31275</name>
</gene>